<feature type="non-terminal residue" evidence="7">
    <location>
        <position position="303"/>
    </location>
</feature>
<gene>
    <name evidence="7" type="primary">THAP6</name>
</gene>
<feature type="domain" description="THAP-type" evidence="6">
    <location>
        <begin position="1"/>
        <end position="83"/>
    </location>
</feature>
<sequence length="303" mass="34404">MPVFCAAYGCNNRRTAETRSRGITFHKFPRDTESKREWEVALRRKDFVATEFSKICSDHFEPEDFDRTGQTVRLRDGVIPSRFNFPSKRRPVAKRMATTSSKAEENPPVDICQHVPLSKPQPSADHSYALSSSPTHLKARLSQALARVESLERENLNSKARERRTKNIIKGLLEILKDKILINELKEGLDVHSDAPMDLSSKQSRENKEDQRRFALTLNLHGPRTSSPDTLQRWMESLDAKHGLNIMVLDMMQRRREEDPANYDSVALVLDAIITKDTSSAIPIPRKISGYGDDMDETDAATG</sequence>
<keyword evidence="1" id="KW-0479">Metal-binding</keyword>
<reference evidence="7" key="2">
    <citation type="submission" date="2016-06" db="EMBL/GenBank/DDBJ databases">
        <title>The genome of a short-lived fish provides insights into sex chromosome evolution and the genetic control of aging.</title>
        <authorList>
            <person name="Reichwald K."/>
            <person name="Felder M."/>
            <person name="Petzold A."/>
            <person name="Koch P."/>
            <person name="Groth M."/>
            <person name="Platzer M."/>
        </authorList>
    </citation>
    <scope>NUCLEOTIDE SEQUENCE</scope>
    <source>
        <tissue evidence="7">Brain</tissue>
    </source>
</reference>
<keyword evidence="2 5" id="KW-0863">Zinc-finger</keyword>
<dbReference type="PANTHER" id="PTHR47696">
    <property type="entry name" value="THAP DOMAIN-CONTAINING PROTEIN 2"/>
    <property type="match status" value="1"/>
</dbReference>
<protein>
    <submittedName>
        <fullName evidence="7">THAP domain containing 6</fullName>
    </submittedName>
</protein>
<dbReference type="InterPro" id="IPR006612">
    <property type="entry name" value="THAP_Znf"/>
</dbReference>
<reference evidence="7" key="1">
    <citation type="submission" date="2016-05" db="EMBL/GenBank/DDBJ databases">
        <authorList>
            <person name="Lavstsen T."/>
            <person name="Jespersen J.S."/>
        </authorList>
    </citation>
    <scope>NUCLEOTIDE SEQUENCE</scope>
    <source>
        <tissue evidence="7">Brain</tissue>
    </source>
</reference>
<keyword evidence="4 5" id="KW-0238">DNA-binding</keyword>
<dbReference type="SUPFAM" id="SSF57716">
    <property type="entry name" value="Glucocorticoid receptor-like (DNA-binding domain)"/>
    <property type="match status" value="1"/>
</dbReference>
<evidence type="ECO:0000256" key="1">
    <source>
        <dbReference type="ARBA" id="ARBA00022723"/>
    </source>
</evidence>
<evidence type="ECO:0000256" key="4">
    <source>
        <dbReference type="ARBA" id="ARBA00023125"/>
    </source>
</evidence>
<dbReference type="SMART" id="SM00692">
    <property type="entry name" value="DM3"/>
    <property type="match status" value="1"/>
</dbReference>
<dbReference type="SMART" id="SM00980">
    <property type="entry name" value="THAP"/>
    <property type="match status" value="1"/>
</dbReference>
<dbReference type="Pfam" id="PF05485">
    <property type="entry name" value="THAP"/>
    <property type="match status" value="1"/>
</dbReference>
<dbReference type="Gene3D" id="6.20.210.20">
    <property type="entry name" value="THAP domain"/>
    <property type="match status" value="1"/>
</dbReference>
<keyword evidence="3" id="KW-0862">Zinc</keyword>
<name>A0A1A8JS07_NOTKU</name>
<evidence type="ECO:0000256" key="3">
    <source>
        <dbReference type="ARBA" id="ARBA00022833"/>
    </source>
</evidence>
<evidence type="ECO:0000256" key="2">
    <source>
        <dbReference type="ARBA" id="ARBA00022771"/>
    </source>
</evidence>
<proteinExistence type="predicted"/>
<evidence type="ECO:0000259" key="6">
    <source>
        <dbReference type="PROSITE" id="PS50950"/>
    </source>
</evidence>
<dbReference type="PANTHER" id="PTHR47696:SF2">
    <property type="entry name" value="PROVISIONAL ORTHOLOG OF THAP DOMAIN CONTAINING 1"/>
    <property type="match status" value="1"/>
</dbReference>
<dbReference type="AlphaFoldDB" id="A0A1A8JS07"/>
<dbReference type="GO" id="GO:0008270">
    <property type="term" value="F:zinc ion binding"/>
    <property type="evidence" value="ECO:0007669"/>
    <property type="project" value="UniProtKB-KW"/>
</dbReference>
<organism evidence="7">
    <name type="scientific">Nothobranchius kuhntae</name>
    <name type="common">Beira killifish</name>
    <dbReference type="NCBI Taxonomy" id="321403"/>
    <lineage>
        <taxon>Eukaryota</taxon>
        <taxon>Metazoa</taxon>
        <taxon>Chordata</taxon>
        <taxon>Craniata</taxon>
        <taxon>Vertebrata</taxon>
        <taxon>Euteleostomi</taxon>
        <taxon>Actinopterygii</taxon>
        <taxon>Neopterygii</taxon>
        <taxon>Teleostei</taxon>
        <taxon>Neoteleostei</taxon>
        <taxon>Acanthomorphata</taxon>
        <taxon>Ovalentaria</taxon>
        <taxon>Atherinomorphae</taxon>
        <taxon>Cyprinodontiformes</taxon>
        <taxon>Nothobranchiidae</taxon>
        <taxon>Nothobranchius</taxon>
    </lineage>
</organism>
<dbReference type="GO" id="GO:0003677">
    <property type="term" value="F:DNA binding"/>
    <property type="evidence" value="ECO:0007669"/>
    <property type="project" value="UniProtKB-UniRule"/>
</dbReference>
<accession>A0A1A8JS07</accession>
<dbReference type="InterPro" id="IPR026521">
    <property type="entry name" value="THAP2"/>
</dbReference>
<evidence type="ECO:0000256" key="5">
    <source>
        <dbReference type="PROSITE-ProRule" id="PRU00309"/>
    </source>
</evidence>
<evidence type="ECO:0000313" key="7">
    <source>
        <dbReference type="EMBL" id="SBR22895.1"/>
    </source>
</evidence>
<dbReference type="InterPro" id="IPR038441">
    <property type="entry name" value="THAP_Znf_sf"/>
</dbReference>
<dbReference type="EMBL" id="HAEE01002875">
    <property type="protein sequence ID" value="SBR22895.1"/>
    <property type="molecule type" value="Transcribed_RNA"/>
</dbReference>
<dbReference type="PROSITE" id="PS50950">
    <property type="entry name" value="ZF_THAP"/>
    <property type="match status" value="1"/>
</dbReference>